<keyword evidence="2" id="KW-1185">Reference proteome</keyword>
<protein>
    <submittedName>
        <fullName evidence="1">Uncharacterized protein</fullName>
    </submittedName>
</protein>
<comment type="caution">
    <text evidence="1">The sequence shown here is derived from an EMBL/GenBank/DDBJ whole genome shotgun (WGS) entry which is preliminary data.</text>
</comment>
<evidence type="ECO:0000313" key="2">
    <source>
        <dbReference type="Proteomes" id="UP000319160"/>
    </source>
</evidence>
<accession>A0A553HNI8</accession>
<gene>
    <name evidence="1" type="ORF">FHL15_009569</name>
</gene>
<sequence length="174" mass="19101">MFRNLYEKGGRTTAASPFIRLANNDAAAESTTVLNQPALDAQRKTTVFGRAASKLGLRAANQQEAGTHENASATGNLSTQNMNEITNASYVTSLGSRSLADFGHGITVLPVGEELLLFGPKLDDVMNREFLDVIQNANHACAKPPRMRNLNKDSDEFLRRWFDNRYSSLPVESL</sequence>
<evidence type="ECO:0000313" key="1">
    <source>
        <dbReference type="EMBL" id="TRX89525.1"/>
    </source>
</evidence>
<organism evidence="1 2">
    <name type="scientific">Xylaria flabelliformis</name>
    <dbReference type="NCBI Taxonomy" id="2512241"/>
    <lineage>
        <taxon>Eukaryota</taxon>
        <taxon>Fungi</taxon>
        <taxon>Dikarya</taxon>
        <taxon>Ascomycota</taxon>
        <taxon>Pezizomycotina</taxon>
        <taxon>Sordariomycetes</taxon>
        <taxon>Xylariomycetidae</taxon>
        <taxon>Xylariales</taxon>
        <taxon>Xylariaceae</taxon>
        <taxon>Xylaria</taxon>
    </lineage>
</organism>
<dbReference type="EMBL" id="VFLP01000066">
    <property type="protein sequence ID" value="TRX89525.1"/>
    <property type="molecule type" value="Genomic_DNA"/>
</dbReference>
<reference evidence="2" key="1">
    <citation type="submission" date="2019-06" db="EMBL/GenBank/DDBJ databases">
        <title>Draft genome sequence of the griseofulvin-producing fungus Xylaria cubensis strain G536.</title>
        <authorList>
            <person name="Mead M.E."/>
            <person name="Raja H.A."/>
            <person name="Steenwyk J.L."/>
            <person name="Knowles S.L."/>
            <person name="Oberlies N.H."/>
            <person name="Rokas A."/>
        </authorList>
    </citation>
    <scope>NUCLEOTIDE SEQUENCE [LARGE SCALE GENOMIC DNA]</scope>
    <source>
        <strain evidence="2">G536</strain>
    </source>
</reference>
<dbReference type="Proteomes" id="UP000319160">
    <property type="component" value="Unassembled WGS sequence"/>
</dbReference>
<name>A0A553HNI8_9PEZI</name>
<dbReference type="AlphaFoldDB" id="A0A553HNI8"/>
<proteinExistence type="predicted"/>